<protein>
    <submittedName>
        <fullName evidence="2">Acyl-[acyl-carrier-protein]--UDP-N-acetylglucosamine O-acyltransferase</fullName>
    </submittedName>
</protein>
<dbReference type="EMBL" id="DRTB01000156">
    <property type="protein sequence ID" value="HHE04839.1"/>
    <property type="molecule type" value="Genomic_DNA"/>
</dbReference>
<evidence type="ECO:0000259" key="1">
    <source>
        <dbReference type="Pfam" id="PF13720"/>
    </source>
</evidence>
<feature type="non-terminal residue" evidence="2">
    <location>
        <position position="1"/>
    </location>
</feature>
<accession>A0A7C5DDC0</accession>
<comment type="caution">
    <text evidence="2">The sequence shown here is derived from an EMBL/GenBank/DDBJ whole genome shotgun (WGS) entry which is preliminary data.</text>
</comment>
<organism evidence="2">
    <name type="scientific">candidate division WOR-3 bacterium</name>
    <dbReference type="NCBI Taxonomy" id="2052148"/>
    <lineage>
        <taxon>Bacteria</taxon>
        <taxon>Bacteria division WOR-3</taxon>
    </lineage>
</organism>
<dbReference type="Proteomes" id="UP000886110">
    <property type="component" value="Unassembled WGS sequence"/>
</dbReference>
<proteinExistence type="predicted"/>
<reference evidence="2" key="1">
    <citation type="journal article" date="2020" name="mSystems">
        <title>Genome- and Community-Level Interaction Insights into Carbon Utilization and Element Cycling Functions of Hydrothermarchaeota in Hydrothermal Sediment.</title>
        <authorList>
            <person name="Zhou Z."/>
            <person name="Liu Y."/>
            <person name="Xu W."/>
            <person name="Pan J."/>
            <person name="Luo Z.H."/>
            <person name="Li M."/>
        </authorList>
    </citation>
    <scope>NUCLEOTIDE SEQUENCE [LARGE SCALE GENOMIC DNA]</scope>
    <source>
        <strain evidence="2">HyVt-74</strain>
    </source>
</reference>
<sequence>FRSNLNTHQAIEKIENQMPMNEDIRLIIDFIKTSKRGIVKGG</sequence>
<name>A0A7C5DDC0_UNCW3</name>
<feature type="domain" description="UDP N-acetylglucosamine O-acyltransferase C-terminal" evidence="1">
    <location>
        <begin position="1"/>
        <end position="39"/>
    </location>
</feature>
<dbReference type="InterPro" id="IPR029098">
    <property type="entry name" value="Acetyltransf_C"/>
</dbReference>
<dbReference type="InterPro" id="IPR037157">
    <property type="entry name" value="Acetyltransf_C_sf"/>
</dbReference>
<evidence type="ECO:0000313" key="2">
    <source>
        <dbReference type="EMBL" id="HHE04839.1"/>
    </source>
</evidence>
<dbReference type="Pfam" id="PF13720">
    <property type="entry name" value="Acetyltransf_11"/>
    <property type="match status" value="1"/>
</dbReference>
<dbReference type="Gene3D" id="1.20.1180.10">
    <property type="entry name" value="Udp N-acetylglucosamine O-acyltransferase, C-terminal domain"/>
    <property type="match status" value="1"/>
</dbReference>
<gene>
    <name evidence="2" type="ORF">ENL19_02105</name>
</gene>
<dbReference type="AlphaFoldDB" id="A0A7C5DDC0"/>